<reference evidence="1" key="1">
    <citation type="submission" date="2019-08" db="EMBL/GenBank/DDBJ databases">
        <authorList>
            <person name="Kucharzyk K."/>
            <person name="Murdoch R.W."/>
            <person name="Higgins S."/>
            <person name="Loffler F."/>
        </authorList>
    </citation>
    <scope>NUCLEOTIDE SEQUENCE</scope>
</reference>
<protein>
    <submittedName>
        <fullName evidence="1">Uncharacterized protein</fullName>
    </submittedName>
</protein>
<sequence length="123" mass="13824">MRKTEKTVPMKNAQETYPQRFSVTYHANSGVHIIIIGRVGLRMILIMIDANAAQSLIFQQTHPIPPGKFPNGTAQAVKTQPVVVIFNNISGTFTAECNAAHRQRFRTGKQIFVFHHRPQSKAK</sequence>
<name>A0A645AR18_9ZZZZ</name>
<proteinExistence type="predicted"/>
<accession>A0A645AR18</accession>
<comment type="caution">
    <text evidence="1">The sequence shown here is derived from an EMBL/GenBank/DDBJ whole genome shotgun (WGS) entry which is preliminary data.</text>
</comment>
<dbReference type="AlphaFoldDB" id="A0A645AR18"/>
<evidence type="ECO:0000313" key="1">
    <source>
        <dbReference type="EMBL" id="MPM52044.1"/>
    </source>
</evidence>
<gene>
    <name evidence="1" type="ORF">SDC9_98797</name>
</gene>
<organism evidence="1">
    <name type="scientific">bioreactor metagenome</name>
    <dbReference type="NCBI Taxonomy" id="1076179"/>
    <lineage>
        <taxon>unclassified sequences</taxon>
        <taxon>metagenomes</taxon>
        <taxon>ecological metagenomes</taxon>
    </lineage>
</organism>
<dbReference type="EMBL" id="VSSQ01013687">
    <property type="protein sequence ID" value="MPM52044.1"/>
    <property type="molecule type" value="Genomic_DNA"/>
</dbReference>